<dbReference type="KEGG" id="epl:P4G45_03960"/>
<organism evidence="1">
    <name type="scientific">Edaphobacter paludis</name>
    <dbReference type="NCBI Taxonomy" id="3035702"/>
    <lineage>
        <taxon>Bacteria</taxon>
        <taxon>Pseudomonadati</taxon>
        <taxon>Acidobacteriota</taxon>
        <taxon>Terriglobia</taxon>
        <taxon>Terriglobales</taxon>
        <taxon>Acidobacteriaceae</taxon>
        <taxon>Edaphobacter</taxon>
    </lineage>
</organism>
<dbReference type="AlphaFoldDB" id="A0AAU7D150"/>
<gene>
    <name evidence="1" type="ORF">P4G45_03960</name>
</gene>
<proteinExistence type="predicted"/>
<dbReference type="CDD" id="cd07820">
    <property type="entry name" value="SRPBCC_3"/>
    <property type="match status" value="1"/>
</dbReference>
<dbReference type="EMBL" id="CP121194">
    <property type="protein sequence ID" value="XBH10888.1"/>
    <property type="molecule type" value="Genomic_DNA"/>
</dbReference>
<dbReference type="Gene3D" id="3.30.530.20">
    <property type="match status" value="1"/>
</dbReference>
<protein>
    <submittedName>
        <fullName evidence="1">SRPBCC family protein</fullName>
    </submittedName>
</protein>
<evidence type="ECO:0000313" key="1">
    <source>
        <dbReference type="EMBL" id="XBH10888.1"/>
    </source>
</evidence>
<name>A0AAU7D150_9BACT</name>
<sequence length="182" mass="20771">MHTFHSQQWLPVPTELVFVFFANPANLPRLMPTWQQARIEEASIVSPPPLLKPSSLNNVFSVLAAGAGTRLTLSFRPIPFSFIRLRWVAEIDSFLWNHHFSDTQLRGPFAHWHHTHTLTPETRSDESGNPIPGTLVQDEVQYRLPLGKLGNLANALIARQLHRTFGYRHRRTRELLAVNSLA</sequence>
<accession>A0AAU7D150</accession>
<dbReference type="SUPFAM" id="SSF55961">
    <property type="entry name" value="Bet v1-like"/>
    <property type="match status" value="1"/>
</dbReference>
<dbReference type="RefSeq" id="WP_348268378.1">
    <property type="nucleotide sequence ID" value="NZ_CP121194.1"/>
</dbReference>
<reference evidence="1" key="1">
    <citation type="submission" date="2023-03" db="EMBL/GenBank/DDBJ databases">
        <title>Edaphobacter sp.</title>
        <authorList>
            <person name="Huber K.J."/>
            <person name="Papendorf J."/>
            <person name="Pilke C."/>
            <person name="Bunk B."/>
            <person name="Sproeer C."/>
            <person name="Pester M."/>
        </authorList>
    </citation>
    <scope>NUCLEOTIDE SEQUENCE</scope>
    <source>
        <strain evidence="1">DSM 109919</strain>
    </source>
</reference>
<dbReference type="InterPro" id="IPR023393">
    <property type="entry name" value="START-like_dom_sf"/>
</dbReference>